<proteinExistence type="predicted"/>
<name>A0A1Q3E7G1_LENED</name>
<feature type="chain" id="PRO_5012026740" evidence="1">
    <location>
        <begin position="22"/>
        <end position="238"/>
    </location>
</feature>
<keyword evidence="3" id="KW-1185">Reference proteome</keyword>
<feature type="signal peptide" evidence="1">
    <location>
        <begin position="1"/>
        <end position="21"/>
    </location>
</feature>
<dbReference type="Proteomes" id="UP000188533">
    <property type="component" value="Unassembled WGS sequence"/>
</dbReference>
<keyword evidence="1" id="KW-0732">Signal</keyword>
<comment type="caution">
    <text evidence="2">The sequence shown here is derived from an EMBL/GenBank/DDBJ whole genome shotgun (WGS) entry which is preliminary data.</text>
</comment>
<reference evidence="2 3" key="1">
    <citation type="submission" date="2016-08" db="EMBL/GenBank/DDBJ databases">
        <authorList>
            <consortium name="Lentinula edodes genome sequencing consortium"/>
            <person name="Sakamoto Y."/>
            <person name="Nakade K."/>
            <person name="Sato S."/>
            <person name="Yoshida Y."/>
            <person name="Miyazaki K."/>
            <person name="Natsume S."/>
            <person name="Konno N."/>
        </authorList>
    </citation>
    <scope>NUCLEOTIDE SEQUENCE [LARGE SCALE GENOMIC DNA]</scope>
    <source>
        <strain evidence="2 3">NBRC 111202</strain>
    </source>
</reference>
<sequence>MFFVRFFALFLFFAVFGIASSVPSVAAVQKRQDRITDIEGVFNTLKSSTDTILPQITSAGQSGNASAATVTPLINELTAAFNTASSSLASLRTSNRKARRQSEPEISLLVAGIVTDVTQSLDTLLADLSIVPEIAPLLAGVDVALNATLAGLEILLAGVLTLVSVLLVNVSGLLESLSFGLTLASLVSISLQYDSTFSSKLLGLQSLFKLSFNSKRSDILGRQKDHSNFIARSMEAVI</sequence>
<accession>A0A1Q3E7G1</accession>
<evidence type="ECO:0000313" key="3">
    <source>
        <dbReference type="Proteomes" id="UP000188533"/>
    </source>
</evidence>
<reference evidence="2 3" key="2">
    <citation type="submission" date="2017-02" db="EMBL/GenBank/DDBJ databases">
        <title>A genome survey and senescence transcriptome analysis in Lentinula edodes.</title>
        <authorList>
            <person name="Sakamoto Y."/>
            <person name="Nakade K."/>
            <person name="Sato S."/>
            <person name="Yoshida Y."/>
            <person name="Miyazaki K."/>
            <person name="Natsume S."/>
            <person name="Konno N."/>
        </authorList>
    </citation>
    <scope>NUCLEOTIDE SEQUENCE [LARGE SCALE GENOMIC DNA]</scope>
    <source>
        <strain evidence="2 3">NBRC 111202</strain>
    </source>
</reference>
<evidence type="ECO:0000313" key="2">
    <source>
        <dbReference type="EMBL" id="GAW03182.1"/>
    </source>
</evidence>
<dbReference type="EMBL" id="BDGU01000136">
    <property type="protein sequence ID" value="GAW03182.1"/>
    <property type="molecule type" value="Genomic_DNA"/>
</dbReference>
<dbReference type="AlphaFoldDB" id="A0A1Q3E7G1"/>
<organism evidence="2 3">
    <name type="scientific">Lentinula edodes</name>
    <name type="common">Shiitake mushroom</name>
    <name type="synonym">Lentinus edodes</name>
    <dbReference type="NCBI Taxonomy" id="5353"/>
    <lineage>
        <taxon>Eukaryota</taxon>
        <taxon>Fungi</taxon>
        <taxon>Dikarya</taxon>
        <taxon>Basidiomycota</taxon>
        <taxon>Agaricomycotina</taxon>
        <taxon>Agaricomycetes</taxon>
        <taxon>Agaricomycetidae</taxon>
        <taxon>Agaricales</taxon>
        <taxon>Marasmiineae</taxon>
        <taxon>Omphalotaceae</taxon>
        <taxon>Lentinula</taxon>
    </lineage>
</organism>
<protein>
    <submittedName>
        <fullName evidence="2">Sc15 protein</fullName>
    </submittedName>
</protein>
<evidence type="ECO:0000256" key="1">
    <source>
        <dbReference type="SAM" id="SignalP"/>
    </source>
</evidence>
<gene>
    <name evidence="2" type="ORF">LENED_004884</name>
</gene>